<dbReference type="EMBL" id="SJPN01000004">
    <property type="protein sequence ID" value="TWU02895.1"/>
    <property type="molecule type" value="Genomic_DNA"/>
</dbReference>
<dbReference type="InterPro" id="IPR044862">
    <property type="entry name" value="Pro_4_hyd_alph_FE2OG_OXY"/>
</dbReference>
<dbReference type="Gene3D" id="2.60.120.620">
    <property type="entry name" value="q2cbj1_9rhob like domain"/>
    <property type="match status" value="1"/>
</dbReference>
<proteinExistence type="predicted"/>
<protein>
    <recommendedName>
        <fullName evidence="1">Fe2OG dioxygenase domain-containing protein</fullName>
    </recommendedName>
</protein>
<dbReference type="InterPro" id="IPR005123">
    <property type="entry name" value="Oxoglu/Fe-dep_dioxygenase_dom"/>
</dbReference>
<dbReference type="PANTHER" id="PTHR33099:SF7">
    <property type="entry name" value="MYND-TYPE DOMAIN-CONTAINING PROTEIN"/>
    <property type="match status" value="1"/>
</dbReference>
<comment type="caution">
    <text evidence="2">The sequence shown here is derived from an EMBL/GenBank/DDBJ whole genome shotgun (WGS) entry which is preliminary data.</text>
</comment>
<evidence type="ECO:0000313" key="2">
    <source>
        <dbReference type="EMBL" id="TWU02895.1"/>
    </source>
</evidence>
<dbReference type="PROSITE" id="PS51471">
    <property type="entry name" value="FE2OG_OXY"/>
    <property type="match status" value="1"/>
</dbReference>
<feature type="domain" description="Fe2OG dioxygenase" evidence="1">
    <location>
        <begin position="115"/>
        <end position="216"/>
    </location>
</feature>
<dbReference type="RefSeq" id="WP_146521133.1">
    <property type="nucleotide sequence ID" value="NZ_CP151726.1"/>
</dbReference>
<keyword evidence="3" id="KW-1185">Reference proteome</keyword>
<gene>
    <name evidence="2" type="ORF">Pla52n_39830</name>
</gene>
<evidence type="ECO:0000313" key="3">
    <source>
        <dbReference type="Proteomes" id="UP000320176"/>
    </source>
</evidence>
<dbReference type="AlphaFoldDB" id="A0A5C6ASC6"/>
<organism evidence="2 3">
    <name type="scientific">Stieleria varia</name>
    <dbReference type="NCBI Taxonomy" id="2528005"/>
    <lineage>
        <taxon>Bacteria</taxon>
        <taxon>Pseudomonadati</taxon>
        <taxon>Planctomycetota</taxon>
        <taxon>Planctomycetia</taxon>
        <taxon>Pirellulales</taxon>
        <taxon>Pirellulaceae</taxon>
        <taxon>Stieleria</taxon>
    </lineage>
</organism>
<dbReference type="OrthoDB" id="238329at2"/>
<dbReference type="Pfam" id="PF13640">
    <property type="entry name" value="2OG-FeII_Oxy_3"/>
    <property type="match status" value="1"/>
</dbReference>
<dbReference type="PANTHER" id="PTHR33099">
    <property type="entry name" value="FE2OG DIOXYGENASE DOMAIN-CONTAINING PROTEIN"/>
    <property type="match status" value="1"/>
</dbReference>
<name>A0A5C6ASC6_9BACT</name>
<evidence type="ECO:0000259" key="1">
    <source>
        <dbReference type="PROSITE" id="PS51471"/>
    </source>
</evidence>
<dbReference type="Proteomes" id="UP000320176">
    <property type="component" value="Unassembled WGS sequence"/>
</dbReference>
<accession>A0A5C6ASC6</accession>
<reference evidence="2 3" key="1">
    <citation type="submission" date="2019-02" db="EMBL/GenBank/DDBJ databases">
        <title>Deep-cultivation of Planctomycetes and their phenomic and genomic characterization uncovers novel biology.</title>
        <authorList>
            <person name="Wiegand S."/>
            <person name="Jogler M."/>
            <person name="Boedeker C."/>
            <person name="Pinto D."/>
            <person name="Vollmers J."/>
            <person name="Rivas-Marin E."/>
            <person name="Kohn T."/>
            <person name="Peeters S.H."/>
            <person name="Heuer A."/>
            <person name="Rast P."/>
            <person name="Oberbeckmann S."/>
            <person name="Bunk B."/>
            <person name="Jeske O."/>
            <person name="Meyerdierks A."/>
            <person name="Storesund J.E."/>
            <person name="Kallscheuer N."/>
            <person name="Luecker S."/>
            <person name="Lage O.M."/>
            <person name="Pohl T."/>
            <person name="Merkel B.J."/>
            <person name="Hornburger P."/>
            <person name="Mueller R.-W."/>
            <person name="Bruemmer F."/>
            <person name="Labrenz M."/>
            <person name="Spormann A.M."/>
            <person name="Op Den Camp H."/>
            <person name="Overmann J."/>
            <person name="Amann R."/>
            <person name="Jetten M.S.M."/>
            <person name="Mascher T."/>
            <person name="Medema M.H."/>
            <person name="Devos D.P."/>
            <person name="Kaster A.-K."/>
            <person name="Ovreas L."/>
            <person name="Rohde M."/>
            <person name="Galperin M.Y."/>
            <person name="Jogler C."/>
        </authorList>
    </citation>
    <scope>NUCLEOTIDE SEQUENCE [LARGE SCALE GENOMIC DNA]</scope>
    <source>
        <strain evidence="2 3">Pla52n</strain>
    </source>
</reference>
<sequence>MAKRKKTQIAKEIANAIGAAGKPGHPWCEGVIEEGESGLAISDACPIRLPMRPADVRKLAEVAAQAPYGKGTQTIVDTGVRDTLEIDGGQVELSPEFLEAIHIAGRNIADELQLDADRLQFDLYKLLIYPKGGFFLPHRDSEKRIGMVATMIVVLPSKFGGGDLLIRHGGRQEAFSFPKARAQKQSQYVAFFADCEHEVAKVTSGVRVCLAFNLILKPKRKGSKRGSDPAVDAALLSQVRNWFQHRASDPLVFALEHQYTEAGLKPGYLKGADKELHRSVATVAESLGSRLYFGQVERHLCQFADDGSFGYSRRGNRRWSGDYDDLTIGESYEDEIVIDGWRDADGELAALAPLGCDSSQLISLIPAEDWVPTRQYYEGYTGNAGNTLDRWYHKSVIVIWPESEHFEIVTQMGLNFAVAELLERRASLHQCDDDELEQACDNCQKLAECTIERWPDRKYEQNAPGPDSQTWLKQFAAELPRLEELSLIDRFLEVISMRDWRVDLDQFVMNSLRCFGADSILPLLHRLVECEPPPNQYGIRFLEGLARRDAKWLLKVAKDKKHGGLSRDQLHGLLSSAAAKLSAHSKKLVEARHRRGDPPTDCWRVLTQAIIAAQADCFDDMIGLQDSCPSVFEFRSFQVPAAVKLRQFALKQHDEMPGALADWIERLKVRLVDATSGEPQPPSDFRRDSKVGCECKYCLQLSQFLADPTMHQTQIPASEHNRSHMEHVINSQRLDVQTKTIRSGSPYSLGLTKTLASHDAAVKQYHSDLKLLSTLQ</sequence>